<organism evidence="2 3">
    <name type="scientific">Acidicapsa dinghuensis</name>
    <dbReference type="NCBI Taxonomy" id="2218256"/>
    <lineage>
        <taxon>Bacteria</taxon>
        <taxon>Pseudomonadati</taxon>
        <taxon>Acidobacteriota</taxon>
        <taxon>Terriglobia</taxon>
        <taxon>Terriglobales</taxon>
        <taxon>Acidobacteriaceae</taxon>
        <taxon>Acidicapsa</taxon>
    </lineage>
</organism>
<comment type="caution">
    <text evidence="2">The sequence shown here is derived from an EMBL/GenBank/DDBJ whole genome shotgun (WGS) entry which is preliminary data.</text>
</comment>
<evidence type="ECO:0000256" key="1">
    <source>
        <dbReference type="SAM" id="Phobius"/>
    </source>
</evidence>
<dbReference type="EMBL" id="JBHSPH010000002">
    <property type="protein sequence ID" value="MFC5862835.1"/>
    <property type="molecule type" value="Genomic_DNA"/>
</dbReference>
<name>A0ABW1EFF6_9BACT</name>
<keyword evidence="1" id="KW-1133">Transmembrane helix</keyword>
<feature type="transmembrane region" description="Helical" evidence="1">
    <location>
        <begin position="21"/>
        <end position="46"/>
    </location>
</feature>
<gene>
    <name evidence="2" type="ORF">ACFPT7_11075</name>
</gene>
<protein>
    <submittedName>
        <fullName evidence="2">Uncharacterized protein</fullName>
    </submittedName>
</protein>
<proteinExistence type="predicted"/>
<accession>A0ABW1EFF6</accession>
<reference evidence="3" key="1">
    <citation type="journal article" date="2019" name="Int. J. Syst. Evol. Microbiol.">
        <title>The Global Catalogue of Microorganisms (GCM) 10K type strain sequencing project: providing services to taxonomists for standard genome sequencing and annotation.</title>
        <authorList>
            <consortium name="The Broad Institute Genomics Platform"/>
            <consortium name="The Broad Institute Genome Sequencing Center for Infectious Disease"/>
            <person name="Wu L."/>
            <person name="Ma J."/>
        </authorList>
    </citation>
    <scope>NUCLEOTIDE SEQUENCE [LARGE SCALE GENOMIC DNA]</scope>
    <source>
        <strain evidence="3">JCM 4087</strain>
    </source>
</reference>
<dbReference type="Proteomes" id="UP001596091">
    <property type="component" value="Unassembled WGS sequence"/>
</dbReference>
<keyword evidence="1" id="KW-0472">Membrane</keyword>
<keyword evidence="3" id="KW-1185">Reference proteome</keyword>
<feature type="transmembrane region" description="Helical" evidence="1">
    <location>
        <begin position="99"/>
        <end position="117"/>
    </location>
</feature>
<dbReference type="RefSeq" id="WP_263336793.1">
    <property type="nucleotide sequence ID" value="NZ_JAGSYH010000003.1"/>
</dbReference>
<evidence type="ECO:0000313" key="3">
    <source>
        <dbReference type="Proteomes" id="UP001596091"/>
    </source>
</evidence>
<feature type="transmembrane region" description="Helical" evidence="1">
    <location>
        <begin position="58"/>
        <end position="79"/>
    </location>
</feature>
<sequence length="119" mass="13153">MSAADSKDTPSRIQLGKSWFTYWELLTAIPCDAAGLLAIYFVLMMLLSPGWSRETRAVMLYLAFAACAGLCCFGISAWLRRHATQRGFKRTRGSKIASLLCVVLLVVLVFFLVAIFLPG</sequence>
<evidence type="ECO:0000313" key="2">
    <source>
        <dbReference type="EMBL" id="MFC5862835.1"/>
    </source>
</evidence>
<keyword evidence="1" id="KW-0812">Transmembrane</keyword>